<dbReference type="PROSITE" id="PS50157">
    <property type="entry name" value="ZINC_FINGER_C2H2_2"/>
    <property type="match status" value="1"/>
</dbReference>
<comment type="caution">
    <text evidence="6">The sequence shown here is derived from an EMBL/GenBank/DDBJ whole genome shotgun (WGS) entry which is preliminary data.</text>
</comment>
<organism evidence="6 7">
    <name type="scientific">Sclerurus mexicanus</name>
    <name type="common">tawny-throated leaftosser</name>
    <dbReference type="NCBI Taxonomy" id="265632"/>
    <lineage>
        <taxon>Eukaryota</taxon>
        <taxon>Metazoa</taxon>
        <taxon>Chordata</taxon>
        <taxon>Craniata</taxon>
        <taxon>Vertebrata</taxon>
        <taxon>Euteleostomi</taxon>
        <taxon>Archelosauria</taxon>
        <taxon>Archosauria</taxon>
        <taxon>Dinosauria</taxon>
        <taxon>Saurischia</taxon>
        <taxon>Theropoda</taxon>
        <taxon>Coelurosauria</taxon>
        <taxon>Aves</taxon>
        <taxon>Neognathae</taxon>
        <taxon>Neoaves</taxon>
        <taxon>Telluraves</taxon>
        <taxon>Australaves</taxon>
        <taxon>Passeriformes</taxon>
        <taxon>Furnariidae</taxon>
        <taxon>Sclerurus</taxon>
    </lineage>
</organism>
<evidence type="ECO:0000256" key="2">
    <source>
        <dbReference type="ARBA" id="ARBA00022771"/>
    </source>
</evidence>
<dbReference type="SUPFAM" id="SSF57667">
    <property type="entry name" value="beta-beta-alpha zinc fingers"/>
    <property type="match status" value="1"/>
</dbReference>
<dbReference type="InterPro" id="IPR036236">
    <property type="entry name" value="Znf_C2H2_sf"/>
</dbReference>
<keyword evidence="7" id="KW-1185">Reference proteome</keyword>
<keyword evidence="2 4" id="KW-0863">Zinc-finger</keyword>
<evidence type="ECO:0000256" key="1">
    <source>
        <dbReference type="ARBA" id="ARBA00022723"/>
    </source>
</evidence>
<dbReference type="FunFam" id="3.30.160.60:FF:002343">
    <property type="entry name" value="Zinc finger protein 33A"/>
    <property type="match status" value="1"/>
</dbReference>
<accession>A0A7K8WHU7</accession>
<feature type="domain" description="C2H2-type" evidence="5">
    <location>
        <begin position="25"/>
        <end position="52"/>
    </location>
</feature>
<evidence type="ECO:0000313" key="7">
    <source>
        <dbReference type="Proteomes" id="UP000588334"/>
    </source>
</evidence>
<dbReference type="OrthoDB" id="654211at2759"/>
<dbReference type="InterPro" id="IPR013087">
    <property type="entry name" value="Znf_C2H2_type"/>
</dbReference>
<sequence length="52" mass="5786">EGGRSLSQSSDLVVQQRLHCRSKCCECLACGKSFSKSTLLICHQHIHTGEWP</sequence>
<dbReference type="PROSITE" id="PS00028">
    <property type="entry name" value="ZINC_FINGER_C2H2_1"/>
    <property type="match status" value="1"/>
</dbReference>
<evidence type="ECO:0000256" key="4">
    <source>
        <dbReference type="PROSITE-ProRule" id="PRU00042"/>
    </source>
</evidence>
<protein>
    <submittedName>
        <fullName evidence="6">ZN544 protein</fullName>
    </submittedName>
</protein>
<keyword evidence="3" id="KW-0862">Zinc</keyword>
<feature type="non-terminal residue" evidence="6">
    <location>
        <position position="1"/>
    </location>
</feature>
<dbReference type="GO" id="GO:0008270">
    <property type="term" value="F:zinc ion binding"/>
    <property type="evidence" value="ECO:0007669"/>
    <property type="project" value="UniProtKB-KW"/>
</dbReference>
<dbReference type="Gene3D" id="3.30.160.60">
    <property type="entry name" value="Classic Zinc Finger"/>
    <property type="match status" value="1"/>
</dbReference>
<dbReference type="Proteomes" id="UP000588334">
    <property type="component" value="Unassembled WGS sequence"/>
</dbReference>
<evidence type="ECO:0000256" key="3">
    <source>
        <dbReference type="ARBA" id="ARBA00022833"/>
    </source>
</evidence>
<keyword evidence="1" id="KW-0479">Metal-binding</keyword>
<gene>
    <name evidence="6" type="primary">Znf544</name>
    <name evidence="6" type="ORF">SCLMEX_R02899</name>
</gene>
<evidence type="ECO:0000259" key="5">
    <source>
        <dbReference type="PROSITE" id="PS50157"/>
    </source>
</evidence>
<proteinExistence type="predicted"/>
<feature type="non-terminal residue" evidence="6">
    <location>
        <position position="52"/>
    </location>
</feature>
<dbReference type="AlphaFoldDB" id="A0A7K8WHU7"/>
<evidence type="ECO:0000313" key="6">
    <source>
        <dbReference type="EMBL" id="NXF78059.1"/>
    </source>
</evidence>
<dbReference type="EMBL" id="VWZF01004076">
    <property type="protein sequence ID" value="NXF78059.1"/>
    <property type="molecule type" value="Genomic_DNA"/>
</dbReference>
<reference evidence="6 7" key="1">
    <citation type="submission" date="2019-09" db="EMBL/GenBank/DDBJ databases">
        <title>Bird 10,000 Genomes (B10K) Project - Family phase.</title>
        <authorList>
            <person name="Zhang G."/>
        </authorList>
    </citation>
    <scope>NUCLEOTIDE SEQUENCE [LARGE SCALE GENOMIC DNA]</scope>
    <source>
        <strain evidence="6">B10K-DU-001-03</strain>
        <tissue evidence="6">Muscle</tissue>
    </source>
</reference>
<name>A0A7K8WHU7_9FURN</name>